<dbReference type="Gene3D" id="3.40.50.1110">
    <property type="entry name" value="SGNH hydrolase"/>
    <property type="match status" value="1"/>
</dbReference>
<organism evidence="2">
    <name type="scientific">marine sediment metagenome</name>
    <dbReference type="NCBI Taxonomy" id="412755"/>
    <lineage>
        <taxon>unclassified sequences</taxon>
        <taxon>metagenomes</taxon>
        <taxon>ecological metagenomes</taxon>
    </lineage>
</organism>
<keyword evidence="1" id="KW-1133">Transmembrane helix</keyword>
<sequence length="377" mass="42660">MTKTITNNQDFNPEKLSKRKRFFFKVGAFLLVLVIIALVEIVLRVAGYGTAYPLFIASEVQSGKMVMNPKVGEKYFFLTENATSGFQEPFDKIKPANTYRIFVLGASTGVGYPYPNNGSFHRWLQNGLNITFPDKNIEVINLSLTAVNSYTLLDFAKQIPDFNPDAVLMYAGHNEYYGALGVGASNTLSDSPGFVNFVLALREYRLFQLIARGISNIKKTVFPDPKDRESLMQQMVAQQSIPLNSDKYKAGIHQFEYNLERILEILDAAEIPTFIGTLASNERGLKPFISDTINKQYNATYYFNLGKKAYDISDFGEAKKNFIQAKELDQLRFRAPQKMNAIIRAQTSVFKNVHLVDSYTYFENLTFGNIMFNGNPD</sequence>
<evidence type="ECO:0008006" key="3">
    <source>
        <dbReference type="Google" id="ProtNLM"/>
    </source>
</evidence>
<accession>A0A0F9JVI4</accession>
<keyword evidence="1" id="KW-0472">Membrane</keyword>
<gene>
    <name evidence="2" type="ORF">LCGC14_1779510</name>
</gene>
<keyword evidence="1" id="KW-0812">Transmembrane</keyword>
<name>A0A0F9JVI4_9ZZZZ</name>
<reference evidence="2" key="1">
    <citation type="journal article" date="2015" name="Nature">
        <title>Complex archaea that bridge the gap between prokaryotes and eukaryotes.</title>
        <authorList>
            <person name="Spang A."/>
            <person name="Saw J.H."/>
            <person name="Jorgensen S.L."/>
            <person name="Zaremba-Niedzwiedzka K."/>
            <person name="Martijn J."/>
            <person name="Lind A.E."/>
            <person name="van Eijk R."/>
            <person name="Schleper C."/>
            <person name="Guy L."/>
            <person name="Ettema T.J."/>
        </authorList>
    </citation>
    <scope>NUCLEOTIDE SEQUENCE</scope>
</reference>
<evidence type="ECO:0000256" key="1">
    <source>
        <dbReference type="SAM" id="Phobius"/>
    </source>
</evidence>
<proteinExistence type="predicted"/>
<dbReference type="SUPFAM" id="SSF52266">
    <property type="entry name" value="SGNH hydrolase"/>
    <property type="match status" value="1"/>
</dbReference>
<feature type="transmembrane region" description="Helical" evidence="1">
    <location>
        <begin position="22"/>
        <end position="43"/>
    </location>
</feature>
<protein>
    <recommendedName>
        <fullName evidence="3">SGNH hydrolase-type esterase domain-containing protein</fullName>
    </recommendedName>
</protein>
<dbReference type="InterPro" id="IPR036514">
    <property type="entry name" value="SGNH_hydro_sf"/>
</dbReference>
<comment type="caution">
    <text evidence="2">The sequence shown here is derived from an EMBL/GenBank/DDBJ whole genome shotgun (WGS) entry which is preliminary data.</text>
</comment>
<dbReference type="AlphaFoldDB" id="A0A0F9JVI4"/>
<evidence type="ECO:0000313" key="2">
    <source>
        <dbReference type="EMBL" id="KKM02928.1"/>
    </source>
</evidence>
<dbReference type="EMBL" id="LAZR01016804">
    <property type="protein sequence ID" value="KKM02928.1"/>
    <property type="molecule type" value="Genomic_DNA"/>
</dbReference>